<keyword evidence="10" id="KW-1185">Reference proteome</keyword>
<dbReference type="InParanoid" id="A0A7J7CZD2"/>
<protein>
    <recommendedName>
        <fullName evidence="6">B-like cyclin</fullName>
    </recommendedName>
</protein>
<dbReference type="AlphaFoldDB" id="A0A7J7CZD2"/>
<dbReference type="FunFam" id="1.10.472.10:FF:000069">
    <property type="entry name" value="Cyclin-D5-1"/>
    <property type="match status" value="1"/>
</dbReference>
<sequence>MDDESLPGLLCQESMICLTEDVADKDAAFVRTKSSSYGGDSDEEDMFLKRLVDREKTFGFNKGFQSVVLGDWLKCARLEAISLILKTRTALGFCFQTAYLAVAYMDRFLVRRPNIDSEQSWAIPLLSVACLSLAAKMEEVNVPTLSDYQVEEYRFDSRVIQRMELLVLNILEWRMCTVTPFPFLHYFISTLCNESSSSSHVLSRTAGFIFANKKGSDLIDHHRSSVVAYAATLMALDQTLTRPALEIKINSVSSLHELLEIDTESVVSCYNLMQKLEIPEFEKPPLLPSDLSPIDVVENSSVTFVIGTKRRRFTFSDSDQIDRLLDEKRLR</sequence>
<keyword evidence="3" id="KW-0132">Cell division</keyword>
<dbReference type="PANTHER" id="PTHR10177">
    <property type="entry name" value="CYCLINS"/>
    <property type="match status" value="1"/>
</dbReference>
<comment type="subunit">
    <text evidence="2">Interacts with the CDC2 protein kinase to form a serine/threonine kinase holoenzyme complex also known as maturation promoting factor (MPF). The cyclin subunit imparts substrate specificity to the complex.</text>
</comment>
<dbReference type="EMBL" id="JAAARO010000012">
    <property type="protein sequence ID" value="KAF5739471.1"/>
    <property type="molecule type" value="Genomic_DNA"/>
</dbReference>
<gene>
    <name evidence="9" type="ORF">HS088_TW12G00677</name>
</gene>
<name>A0A7J7CZD2_TRIWF</name>
<evidence type="ECO:0000256" key="2">
    <source>
        <dbReference type="ARBA" id="ARBA00011177"/>
    </source>
</evidence>
<reference evidence="9 10" key="1">
    <citation type="journal article" date="2020" name="Nat. Commun.">
        <title>Genome of Tripterygium wilfordii and identification of cytochrome P450 involved in triptolide biosynthesis.</title>
        <authorList>
            <person name="Tu L."/>
            <person name="Su P."/>
            <person name="Zhang Z."/>
            <person name="Gao L."/>
            <person name="Wang J."/>
            <person name="Hu T."/>
            <person name="Zhou J."/>
            <person name="Zhang Y."/>
            <person name="Zhao Y."/>
            <person name="Liu Y."/>
            <person name="Song Y."/>
            <person name="Tong Y."/>
            <person name="Lu Y."/>
            <person name="Yang J."/>
            <person name="Xu C."/>
            <person name="Jia M."/>
            <person name="Peters R.J."/>
            <person name="Huang L."/>
            <person name="Gao W."/>
        </authorList>
    </citation>
    <scope>NUCLEOTIDE SEQUENCE [LARGE SCALE GENOMIC DNA]</scope>
    <source>
        <strain evidence="10">cv. XIE 37</strain>
        <tissue evidence="9">Leaf</tissue>
    </source>
</reference>
<comment type="similarity">
    <text evidence="1">Belongs to the cyclin family. Cyclin D subfamily.</text>
</comment>
<dbReference type="OrthoDB" id="306099at2759"/>
<dbReference type="InterPro" id="IPR036915">
    <property type="entry name" value="Cyclin-like_sf"/>
</dbReference>
<evidence type="ECO:0000256" key="5">
    <source>
        <dbReference type="ARBA" id="ARBA00023306"/>
    </source>
</evidence>
<evidence type="ECO:0000256" key="6">
    <source>
        <dbReference type="ARBA" id="ARBA00032263"/>
    </source>
</evidence>
<evidence type="ECO:0000256" key="3">
    <source>
        <dbReference type="ARBA" id="ARBA00022618"/>
    </source>
</evidence>
<feature type="domain" description="Cyclin-like" evidence="8">
    <location>
        <begin position="82"/>
        <end position="169"/>
    </location>
</feature>
<dbReference type="Gene3D" id="1.10.472.10">
    <property type="entry name" value="Cyclin-like"/>
    <property type="match status" value="2"/>
</dbReference>
<accession>A0A7J7CZD2</accession>
<evidence type="ECO:0000256" key="1">
    <source>
        <dbReference type="ARBA" id="ARBA00009065"/>
    </source>
</evidence>
<dbReference type="InterPro" id="IPR013763">
    <property type="entry name" value="Cyclin-like_dom"/>
</dbReference>
<proteinExistence type="inferred from homology"/>
<evidence type="ECO:0000313" key="10">
    <source>
        <dbReference type="Proteomes" id="UP000593562"/>
    </source>
</evidence>
<comment type="caution">
    <text evidence="9">The sequence shown here is derived from an EMBL/GenBank/DDBJ whole genome shotgun (WGS) entry which is preliminary data.</text>
</comment>
<dbReference type="GO" id="GO:0051301">
    <property type="term" value="P:cell division"/>
    <property type="evidence" value="ECO:0007669"/>
    <property type="project" value="UniProtKB-KW"/>
</dbReference>
<dbReference type="CDD" id="cd20544">
    <property type="entry name" value="CYCLIN_AtCycD-like_rpt2"/>
    <property type="match status" value="1"/>
</dbReference>
<dbReference type="Proteomes" id="UP000593562">
    <property type="component" value="Unassembled WGS sequence"/>
</dbReference>
<keyword evidence="4 7" id="KW-0195">Cyclin</keyword>
<dbReference type="Pfam" id="PF00134">
    <property type="entry name" value="Cyclin_N"/>
    <property type="match status" value="1"/>
</dbReference>
<dbReference type="CDD" id="cd20543">
    <property type="entry name" value="CYCLIN_AtCycD-like_rpt1"/>
    <property type="match status" value="1"/>
</dbReference>
<dbReference type="InterPro" id="IPR039361">
    <property type="entry name" value="Cyclin"/>
</dbReference>
<evidence type="ECO:0000256" key="4">
    <source>
        <dbReference type="ARBA" id="ARBA00023127"/>
    </source>
</evidence>
<dbReference type="SUPFAM" id="SSF47954">
    <property type="entry name" value="Cyclin-like"/>
    <property type="match status" value="1"/>
</dbReference>
<organism evidence="9 10">
    <name type="scientific">Tripterygium wilfordii</name>
    <name type="common">Thunder God vine</name>
    <dbReference type="NCBI Taxonomy" id="458696"/>
    <lineage>
        <taxon>Eukaryota</taxon>
        <taxon>Viridiplantae</taxon>
        <taxon>Streptophyta</taxon>
        <taxon>Embryophyta</taxon>
        <taxon>Tracheophyta</taxon>
        <taxon>Spermatophyta</taxon>
        <taxon>Magnoliopsida</taxon>
        <taxon>eudicotyledons</taxon>
        <taxon>Gunneridae</taxon>
        <taxon>Pentapetalae</taxon>
        <taxon>rosids</taxon>
        <taxon>fabids</taxon>
        <taxon>Celastrales</taxon>
        <taxon>Celastraceae</taxon>
        <taxon>Tripterygium</taxon>
    </lineage>
</organism>
<evidence type="ECO:0000256" key="7">
    <source>
        <dbReference type="RuleBase" id="RU000383"/>
    </source>
</evidence>
<evidence type="ECO:0000313" key="9">
    <source>
        <dbReference type="EMBL" id="KAF5739471.1"/>
    </source>
</evidence>
<keyword evidence="5" id="KW-0131">Cell cycle</keyword>
<evidence type="ECO:0000259" key="8">
    <source>
        <dbReference type="SMART" id="SM00385"/>
    </source>
</evidence>
<dbReference type="InterPro" id="IPR006671">
    <property type="entry name" value="Cyclin_N"/>
</dbReference>
<dbReference type="SMART" id="SM00385">
    <property type="entry name" value="CYCLIN"/>
    <property type="match status" value="1"/>
</dbReference>